<keyword evidence="10" id="KW-1185">Reference proteome</keyword>
<dbReference type="EMBL" id="JFGV01000004">
    <property type="protein sequence ID" value="EYU16907.1"/>
    <property type="molecule type" value="Genomic_DNA"/>
</dbReference>
<proteinExistence type="inferred from homology"/>
<keyword evidence="9" id="KW-0282">Flagellum</keyword>
<evidence type="ECO:0000313" key="9">
    <source>
        <dbReference type="EMBL" id="EYU16907.1"/>
    </source>
</evidence>
<keyword evidence="5 7" id="KW-0574">Periplasm</keyword>
<dbReference type="Gene3D" id="2.30.30.760">
    <property type="match status" value="1"/>
</dbReference>
<dbReference type="InterPro" id="IPR039246">
    <property type="entry name" value="Flagellar_FlgA"/>
</dbReference>
<evidence type="ECO:0000256" key="3">
    <source>
        <dbReference type="ARBA" id="ARBA00014754"/>
    </source>
</evidence>
<accession>A0A022PLC9</accession>
<reference evidence="9 10" key="1">
    <citation type="submission" date="2014-03" db="EMBL/GenBank/DDBJ databases">
        <title>Draft Genome of Photorhabdus luminescens BA1, an Egyptian Isolate.</title>
        <authorList>
            <person name="Ghazal S."/>
            <person name="Hurst S.G.IV."/>
            <person name="Morris K."/>
            <person name="Thomas K."/>
            <person name="Tisa L.S."/>
        </authorList>
    </citation>
    <scope>NUCLEOTIDE SEQUENCE [LARGE SCALE GENOMIC DNA]</scope>
    <source>
        <strain evidence="9 10">BA1</strain>
    </source>
</reference>
<dbReference type="Pfam" id="PF13144">
    <property type="entry name" value="ChapFlgA"/>
    <property type="match status" value="1"/>
</dbReference>
<evidence type="ECO:0000313" key="10">
    <source>
        <dbReference type="Proteomes" id="UP000023464"/>
    </source>
</evidence>
<dbReference type="PANTHER" id="PTHR36307">
    <property type="entry name" value="FLAGELLA BASAL BODY P-RING FORMATION PROTEIN FLGA"/>
    <property type="match status" value="1"/>
</dbReference>
<gene>
    <name evidence="9" type="ORF">BA1DRAFT_00420</name>
</gene>
<organism evidence="9 10">
    <name type="scientific">Photorhabdus aegyptia</name>
    <dbReference type="NCBI Taxonomy" id="2805098"/>
    <lineage>
        <taxon>Bacteria</taxon>
        <taxon>Pseudomonadati</taxon>
        <taxon>Pseudomonadota</taxon>
        <taxon>Gammaproteobacteria</taxon>
        <taxon>Enterobacterales</taxon>
        <taxon>Morganellaceae</taxon>
        <taxon>Photorhabdus</taxon>
    </lineage>
</organism>
<dbReference type="InterPro" id="IPR041231">
    <property type="entry name" value="FlgA_N"/>
</dbReference>
<evidence type="ECO:0000256" key="1">
    <source>
        <dbReference type="ARBA" id="ARBA00004418"/>
    </source>
</evidence>
<keyword evidence="9" id="KW-0969">Cilium</keyword>
<comment type="subcellular location">
    <subcellularLocation>
        <location evidence="1 7">Periplasm</location>
    </subcellularLocation>
</comment>
<dbReference type="Proteomes" id="UP000023464">
    <property type="component" value="Unassembled WGS sequence"/>
</dbReference>
<dbReference type="Gene3D" id="3.90.1210.10">
    <property type="entry name" value="Antifreeze-like/N-acetylneuraminic acid synthase C-terminal domain"/>
    <property type="match status" value="1"/>
</dbReference>
<dbReference type="SMART" id="SM00858">
    <property type="entry name" value="SAF"/>
    <property type="match status" value="1"/>
</dbReference>
<dbReference type="GO" id="GO:0044780">
    <property type="term" value="P:bacterial-type flagellum assembly"/>
    <property type="evidence" value="ECO:0007669"/>
    <property type="project" value="InterPro"/>
</dbReference>
<evidence type="ECO:0000256" key="2">
    <source>
        <dbReference type="ARBA" id="ARBA00010474"/>
    </source>
</evidence>
<evidence type="ECO:0000256" key="5">
    <source>
        <dbReference type="ARBA" id="ARBA00022764"/>
    </source>
</evidence>
<dbReference type="PATRIC" id="fig|1393736.3.peg.426"/>
<sequence>MHAINIIGLFAFFFITSMAWGNNLPQVIEHYFQQIHKANHHKVSVNIRTPEQQWPQCERPEIQPAIGGQNWGNLSLPVICHQQRKFIQVAVSVTGNYLVTRRTISRNDVLSEDDFQVRSGLLEKLPHDLVINKNEIKNSITIRNIPAGQVITRNMLRRPWAIRSGQSVVVIIQGNGFQIRNEGKAINNAAISDKVRVRMNSGHVITGQALENGSVKIML</sequence>
<dbReference type="InterPro" id="IPR013974">
    <property type="entry name" value="SAF"/>
</dbReference>
<protein>
    <recommendedName>
        <fullName evidence="3 7">Flagella basal body P-ring formation protein FlgA</fullName>
    </recommendedName>
</protein>
<feature type="domain" description="SAF" evidence="8">
    <location>
        <begin position="95"/>
        <end position="157"/>
    </location>
</feature>
<dbReference type="PANTHER" id="PTHR36307:SF1">
    <property type="entry name" value="FLAGELLA BASAL BODY P-RING FORMATION PROTEIN FLGA"/>
    <property type="match status" value="1"/>
</dbReference>
<keyword evidence="7" id="KW-1005">Bacterial flagellum biogenesis</keyword>
<comment type="caution">
    <text evidence="9">The sequence shown here is derived from an EMBL/GenBank/DDBJ whole genome shotgun (WGS) entry which is preliminary data.</text>
</comment>
<dbReference type="AlphaFoldDB" id="A0A022PLC9"/>
<evidence type="ECO:0000259" key="8">
    <source>
        <dbReference type="SMART" id="SM00858"/>
    </source>
</evidence>
<name>A0A022PLC9_9GAMM</name>
<evidence type="ECO:0000256" key="7">
    <source>
        <dbReference type="RuleBase" id="RU362063"/>
    </source>
</evidence>
<keyword evidence="4" id="KW-0732">Signal</keyword>
<keyword evidence="9" id="KW-0966">Cell projection</keyword>
<evidence type="ECO:0000256" key="6">
    <source>
        <dbReference type="ARBA" id="ARBA00025643"/>
    </source>
</evidence>
<comment type="similarity">
    <text evidence="2 7">Belongs to the FlgA family.</text>
</comment>
<dbReference type="InterPro" id="IPR017585">
    <property type="entry name" value="SAF_FlgA"/>
</dbReference>
<dbReference type="GO" id="GO:0042597">
    <property type="term" value="C:periplasmic space"/>
    <property type="evidence" value="ECO:0007669"/>
    <property type="project" value="UniProtKB-SubCell"/>
</dbReference>
<dbReference type="NCBIfam" id="TIGR03170">
    <property type="entry name" value="flgA_cterm"/>
    <property type="match status" value="1"/>
</dbReference>
<comment type="function">
    <text evidence="6 7">Involved in the assembly process of the P-ring formation. It may associate with FlgF on the rod constituting a structure essential for the P-ring assembly or may act as a modulator protein for the P-ring assembly.</text>
</comment>
<dbReference type="CDD" id="cd11614">
    <property type="entry name" value="SAF_CpaB_FlgA_like"/>
    <property type="match status" value="1"/>
</dbReference>
<dbReference type="Pfam" id="PF17656">
    <property type="entry name" value="ChapFlgA_N"/>
    <property type="match status" value="1"/>
</dbReference>
<evidence type="ECO:0000256" key="4">
    <source>
        <dbReference type="ARBA" id="ARBA00022729"/>
    </source>
</evidence>